<reference evidence="3 4" key="1">
    <citation type="submission" date="2024-07" db="EMBL/GenBank/DDBJ databases">
        <title>Draft sequence of the Neodothiora populina.</title>
        <authorList>
            <person name="Drown D.D."/>
            <person name="Schuette U.S."/>
            <person name="Buechlein A.B."/>
            <person name="Rusch D.R."/>
            <person name="Winton L.W."/>
            <person name="Adams G.A."/>
        </authorList>
    </citation>
    <scope>NUCLEOTIDE SEQUENCE [LARGE SCALE GENOMIC DNA]</scope>
    <source>
        <strain evidence="3 4">CPC 39397</strain>
    </source>
</reference>
<dbReference type="Gene3D" id="3.30.420.40">
    <property type="match status" value="1"/>
</dbReference>
<dbReference type="PANTHER" id="PTHR30005">
    <property type="entry name" value="EXOPOLYPHOSPHATASE"/>
    <property type="match status" value="1"/>
</dbReference>
<dbReference type="SUPFAM" id="SSF53067">
    <property type="entry name" value="Actin-like ATPase domain"/>
    <property type="match status" value="2"/>
</dbReference>
<evidence type="ECO:0008006" key="5">
    <source>
        <dbReference type="Google" id="ProtNLM"/>
    </source>
</evidence>
<dbReference type="Pfam" id="PF23566">
    <property type="entry name" value="RTG2_C"/>
    <property type="match status" value="1"/>
</dbReference>
<dbReference type="InterPro" id="IPR043129">
    <property type="entry name" value="ATPase_NBD"/>
</dbReference>
<feature type="domain" description="Ppx/GppA phosphatase N-terminal" evidence="1">
    <location>
        <begin position="37"/>
        <end position="342"/>
    </location>
</feature>
<feature type="domain" description="RTG2 C-terminal" evidence="2">
    <location>
        <begin position="351"/>
        <end position="563"/>
    </location>
</feature>
<dbReference type="PANTHER" id="PTHR30005:SF0">
    <property type="entry name" value="RETROGRADE REGULATION PROTEIN 2"/>
    <property type="match status" value="1"/>
</dbReference>
<dbReference type="RefSeq" id="XP_069203873.1">
    <property type="nucleotide sequence ID" value="XM_069340408.1"/>
</dbReference>
<keyword evidence="4" id="KW-1185">Reference proteome</keyword>
<evidence type="ECO:0000313" key="4">
    <source>
        <dbReference type="Proteomes" id="UP001562354"/>
    </source>
</evidence>
<comment type="caution">
    <text evidence="3">The sequence shown here is derived from an EMBL/GenBank/DDBJ whole genome shotgun (WGS) entry which is preliminary data.</text>
</comment>
<dbReference type="Gene3D" id="3.30.420.150">
    <property type="entry name" value="Exopolyphosphatase. Domain 2"/>
    <property type="match status" value="1"/>
</dbReference>
<evidence type="ECO:0000259" key="2">
    <source>
        <dbReference type="Pfam" id="PF23566"/>
    </source>
</evidence>
<accession>A0ABR3PNA2</accession>
<evidence type="ECO:0000313" key="3">
    <source>
        <dbReference type="EMBL" id="KAL1311024.1"/>
    </source>
</evidence>
<dbReference type="Pfam" id="PF02541">
    <property type="entry name" value="Ppx-GppA"/>
    <property type="match status" value="1"/>
</dbReference>
<protein>
    <recommendedName>
        <fullName evidence="5">Retrograde regulation protein 2</fullName>
    </recommendedName>
</protein>
<evidence type="ECO:0000259" key="1">
    <source>
        <dbReference type="Pfam" id="PF02541"/>
    </source>
</evidence>
<organism evidence="3 4">
    <name type="scientific">Neodothiora populina</name>
    <dbReference type="NCBI Taxonomy" id="2781224"/>
    <lineage>
        <taxon>Eukaryota</taxon>
        <taxon>Fungi</taxon>
        <taxon>Dikarya</taxon>
        <taxon>Ascomycota</taxon>
        <taxon>Pezizomycotina</taxon>
        <taxon>Dothideomycetes</taxon>
        <taxon>Dothideomycetidae</taxon>
        <taxon>Dothideales</taxon>
        <taxon>Dothioraceae</taxon>
        <taxon>Neodothiora</taxon>
    </lineage>
</organism>
<dbReference type="Proteomes" id="UP001562354">
    <property type="component" value="Unassembled WGS sequence"/>
</dbReference>
<dbReference type="GeneID" id="95974945"/>
<sequence length="564" mass="60165">MGGSITDGEHLHGLVDMGSNGVRFSISDLSPPTTRILPTLYTSRAGISLYDAQYSPSGERVAIPEKIIKAVTNELEQFKRTCADFGVPAANVTVLATEATRTAINSGDFRQRIKDVTGWEVSMLAKEEEGRVGALGVATSLGVVRGLVMDLGGGSTQLTWLTTTPEGAIQMPARGAVSMPFGAAALTRRLGEAERAGGNARDVFADEVKTTIKNAYESLEVPAELHHLAKAEGGFALYLSGGGFRGWGFVLMSQHAVQPYPIPVINGLVVQRSDFLDTVGVQATLQEDMDNDDAIFRVSQRRASQVPAVAFLVRALSEALPQIKQVRFCQGGVREGFLFSRLIDDVRMQRPVTVATQPLAAPGASHYASLLAASLPASPSSFTDRQAGSEATFTPALLAALGNMLNYYSTHPKDIRAASALRSTTTGVLASAHGLAHEERAILALTLCERWGGASDLPPADLPFFRSMQALAGAWSAWWARYLGRVAALVGEVYPSGRGREVLALSARWGATGKGNNQIVLQARTKDGRVRELFGDELAQIGKAGKKKHWIGGKDGCGHRVEVA</sequence>
<name>A0ABR3PNA2_9PEZI</name>
<dbReference type="EMBL" id="JBFMKM010000003">
    <property type="protein sequence ID" value="KAL1311024.1"/>
    <property type="molecule type" value="Genomic_DNA"/>
</dbReference>
<dbReference type="InterPro" id="IPR057512">
    <property type="entry name" value="RTG2_C"/>
</dbReference>
<dbReference type="InterPro" id="IPR050273">
    <property type="entry name" value="GppA/Ppx_hydrolase"/>
</dbReference>
<gene>
    <name evidence="3" type="ORF">AAFC00_001242</name>
</gene>
<dbReference type="InterPro" id="IPR003695">
    <property type="entry name" value="Ppx_GppA_N"/>
</dbReference>
<proteinExistence type="predicted"/>